<dbReference type="GeneID" id="85352867"/>
<keyword evidence="2" id="KW-1185">Reference proteome</keyword>
<evidence type="ECO:0000313" key="1">
    <source>
        <dbReference type="EMBL" id="KAK0462089.1"/>
    </source>
</evidence>
<reference evidence="1" key="1">
    <citation type="submission" date="2023-06" db="EMBL/GenBank/DDBJ databases">
        <authorList>
            <consortium name="Lawrence Berkeley National Laboratory"/>
            <person name="Ahrendt S."/>
            <person name="Sahu N."/>
            <person name="Indic B."/>
            <person name="Wong-Bajracharya J."/>
            <person name="Merenyi Z."/>
            <person name="Ke H.-M."/>
            <person name="Monk M."/>
            <person name="Kocsube S."/>
            <person name="Drula E."/>
            <person name="Lipzen A."/>
            <person name="Balint B."/>
            <person name="Henrissat B."/>
            <person name="Andreopoulos B."/>
            <person name="Martin F.M."/>
            <person name="Harder C.B."/>
            <person name="Rigling D."/>
            <person name="Ford K.L."/>
            <person name="Foster G.D."/>
            <person name="Pangilinan J."/>
            <person name="Papanicolaou A."/>
            <person name="Barry K."/>
            <person name="LaButti K."/>
            <person name="Viragh M."/>
            <person name="Koriabine M."/>
            <person name="Yan M."/>
            <person name="Riley R."/>
            <person name="Champramary S."/>
            <person name="Plett K.L."/>
            <person name="Tsai I.J."/>
            <person name="Slot J."/>
            <person name="Sipos G."/>
            <person name="Plett J."/>
            <person name="Nagy L.G."/>
            <person name="Grigoriev I.V."/>
        </authorList>
    </citation>
    <scope>NUCLEOTIDE SEQUENCE</scope>
    <source>
        <strain evidence="1">CCBAS 213</strain>
    </source>
</reference>
<dbReference type="EMBL" id="JAUEPS010000010">
    <property type="protein sequence ID" value="KAK0462089.1"/>
    <property type="molecule type" value="Genomic_DNA"/>
</dbReference>
<name>A0AA39TS96_ARMTA</name>
<organism evidence="1 2">
    <name type="scientific">Armillaria tabescens</name>
    <name type="common">Ringless honey mushroom</name>
    <name type="synonym">Agaricus tabescens</name>
    <dbReference type="NCBI Taxonomy" id="1929756"/>
    <lineage>
        <taxon>Eukaryota</taxon>
        <taxon>Fungi</taxon>
        <taxon>Dikarya</taxon>
        <taxon>Basidiomycota</taxon>
        <taxon>Agaricomycotina</taxon>
        <taxon>Agaricomycetes</taxon>
        <taxon>Agaricomycetidae</taxon>
        <taxon>Agaricales</taxon>
        <taxon>Marasmiineae</taxon>
        <taxon>Physalacriaceae</taxon>
        <taxon>Desarmillaria</taxon>
    </lineage>
</organism>
<accession>A0AA39TS96</accession>
<sequence>MSAVTDHVACVLAAAFEFTTSLQSLAAYLISRSKHSPVPWKGRRRISERRARHVEPGAGRHWDDRQQMTITLRISNGRNCDIYAHLRIILRSDHHHYTTGLAIDTMLARILCCIQDGYWY</sequence>
<evidence type="ECO:0000313" key="2">
    <source>
        <dbReference type="Proteomes" id="UP001175211"/>
    </source>
</evidence>
<proteinExistence type="predicted"/>
<gene>
    <name evidence="1" type="ORF">EV420DRAFT_147616</name>
</gene>
<protein>
    <submittedName>
        <fullName evidence="1">Uncharacterized protein</fullName>
    </submittedName>
</protein>
<dbReference type="AlphaFoldDB" id="A0AA39TS96"/>
<dbReference type="Proteomes" id="UP001175211">
    <property type="component" value="Unassembled WGS sequence"/>
</dbReference>
<dbReference type="RefSeq" id="XP_060333827.1">
    <property type="nucleotide sequence ID" value="XM_060469319.1"/>
</dbReference>
<comment type="caution">
    <text evidence="1">The sequence shown here is derived from an EMBL/GenBank/DDBJ whole genome shotgun (WGS) entry which is preliminary data.</text>
</comment>